<dbReference type="InterPro" id="IPR043128">
    <property type="entry name" value="Rev_trsase/Diguanyl_cyclase"/>
</dbReference>
<dbReference type="SMART" id="SM00267">
    <property type="entry name" value="GGDEF"/>
    <property type="match status" value="1"/>
</dbReference>
<evidence type="ECO:0000256" key="2">
    <source>
        <dbReference type="ARBA" id="ARBA00034247"/>
    </source>
</evidence>
<dbReference type="InterPro" id="IPR050469">
    <property type="entry name" value="Diguanylate_Cyclase"/>
</dbReference>
<dbReference type="STRING" id="1121439.dsat_1196"/>
<dbReference type="EMBL" id="ATHI01000030">
    <property type="protein sequence ID" value="EPR31069.1"/>
    <property type="molecule type" value="Genomic_DNA"/>
</dbReference>
<evidence type="ECO:0000313" key="4">
    <source>
        <dbReference type="EMBL" id="EPR31069.1"/>
    </source>
</evidence>
<sequence length="334" mass="37019">MREMTELYRATLETFEKFRHCIEYVQTMTSLSDLSEVLDGIRLRLDMGRVRLVLSQEMFGEFVPHGVTTLPAAELFQAQAELPGHGNGSFLGACACAPRLDVFLGRAFPAPEGSCYLHPLPNKYAPGTHIGVIALHDTSADRFSIDKATDFLDHFCDLFAHTLVTLRDHEQLLREAVIDPLTSAHNRLYLNRHAPRLLALAERKDMPLALVYLDLDRFKPVNDALGHDAGDKVLREVAARIREAVRAYDIFVRMGGDEFAVFMPDASPEEALALAGRLKAEIAALDVAACTGRRTNLRLSASVGMATFAPGQTLEELLAEADREMYRGKRSLPA</sequence>
<dbReference type="eggNOG" id="COG3706">
    <property type="taxonomic scope" value="Bacteria"/>
</dbReference>
<dbReference type="PANTHER" id="PTHR45138">
    <property type="entry name" value="REGULATORY COMPONENTS OF SENSORY TRANSDUCTION SYSTEM"/>
    <property type="match status" value="1"/>
</dbReference>
<name>S7UAV5_9BACT</name>
<dbReference type="RefSeq" id="WP_020887893.1">
    <property type="nucleotide sequence ID" value="NZ_ATHI01000030.1"/>
</dbReference>
<dbReference type="Proteomes" id="UP000014975">
    <property type="component" value="Unassembled WGS sequence"/>
</dbReference>
<accession>S7UAV5</accession>
<organism evidence="4 5">
    <name type="scientific">Alkalidesulfovibrio alkalitolerans DSM 16529</name>
    <dbReference type="NCBI Taxonomy" id="1121439"/>
    <lineage>
        <taxon>Bacteria</taxon>
        <taxon>Pseudomonadati</taxon>
        <taxon>Thermodesulfobacteriota</taxon>
        <taxon>Desulfovibrionia</taxon>
        <taxon>Desulfovibrionales</taxon>
        <taxon>Desulfovibrionaceae</taxon>
        <taxon>Alkalidesulfovibrio</taxon>
    </lineage>
</organism>
<feature type="domain" description="GGDEF" evidence="3">
    <location>
        <begin position="206"/>
        <end position="334"/>
    </location>
</feature>
<dbReference type="InterPro" id="IPR029016">
    <property type="entry name" value="GAF-like_dom_sf"/>
</dbReference>
<evidence type="ECO:0000259" key="3">
    <source>
        <dbReference type="PROSITE" id="PS50887"/>
    </source>
</evidence>
<protein>
    <recommendedName>
        <fullName evidence="1">diguanylate cyclase</fullName>
        <ecNumber evidence="1">2.7.7.65</ecNumber>
    </recommendedName>
</protein>
<dbReference type="Gene3D" id="3.30.450.40">
    <property type="match status" value="1"/>
</dbReference>
<dbReference type="InterPro" id="IPR029787">
    <property type="entry name" value="Nucleotide_cyclase"/>
</dbReference>
<dbReference type="GO" id="GO:0052621">
    <property type="term" value="F:diguanylate cyclase activity"/>
    <property type="evidence" value="ECO:0007669"/>
    <property type="project" value="UniProtKB-EC"/>
</dbReference>
<evidence type="ECO:0000313" key="5">
    <source>
        <dbReference type="Proteomes" id="UP000014975"/>
    </source>
</evidence>
<dbReference type="CDD" id="cd01949">
    <property type="entry name" value="GGDEF"/>
    <property type="match status" value="1"/>
</dbReference>
<comment type="catalytic activity">
    <reaction evidence="2">
        <text>2 GTP = 3',3'-c-di-GMP + 2 diphosphate</text>
        <dbReference type="Rhea" id="RHEA:24898"/>
        <dbReference type="ChEBI" id="CHEBI:33019"/>
        <dbReference type="ChEBI" id="CHEBI:37565"/>
        <dbReference type="ChEBI" id="CHEBI:58805"/>
        <dbReference type="EC" id="2.7.7.65"/>
    </reaction>
</comment>
<comment type="caution">
    <text evidence="4">The sequence shown here is derived from an EMBL/GenBank/DDBJ whole genome shotgun (WGS) entry which is preliminary data.</text>
</comment>
<dbReference type="FunFam" id="3.30.70.270:FF:000001">
    <property type="entry name" value="Diguanylate cyclase domain protein"/>
    <property type="match status" value="1"/>
</dbReference>
<keyword evidence="5" id="KW-1185">Reference proteome</keyword>
<gene>
    <name evidence="4" type="ORF">dsat_1196</name>
</gene>
<dbReference type="Pfam" id="PF00990">
    <property type="entry name" value="GGDEF"/>
    <property type="match status" value="1"/>
</dbReference>
<dbReference type="PANTHER" id="PTHR45138:SF9">
    <property type="entry name" value="DIGUANYLATE CYCLASE DGCM-RELATED"/>
    <property type="match status" value="1"/>
</dbReference>
<dbReference type="PROSITE" id="PS50887">
    <property type="entry name" value="GGDEF"/>
    <property type="match status" value="1"/>
</dbReference>
<dbReference type="PATRIC" id="fig|1121439.3.peg.2580"/>
<evidence type="ECO:0000256" key="1">
    <source>
        <dbReference type="ARBA" id="ARBA00012528"/>
    </source>
</evidence>
<dbReference type="Gene3D" id="3.30.70.270">
    <property type="match status" value="1"/>
</dbReference>
<proteinExistence type="predicted"/>
<dbReference type="InterPro" id="IPR000160">
    <property type="entry name" value="GGDEF_dom"/>
</dbReference>
<dbReference type="EC" id="2.7.7.65" evidence="1"/>
<dbReference type="NCBIfam" id="TIGR00254">
    <property type="entry name" value="GGDEF"/>
    <property type="match status" value="1"/>
</dbReference>
<reference evidence="4 5" key="1">
    <citation type="journal article" date="2013" name="Genome Announc.">
        <title>Draft genome sequences for three mercury-methylating, sulfate-reducing bacteria.</title>
        <authorList>
            <person name="Brown S.D."/>
            <person name="Hurt R.A.Jr."/>
            <person name="Gilmour C.C."/>
            <person name="Elias D.A."/>
        </authorList>
    </citation>
    <scope>NUCLEOTIDE SEQUENCE [LARGE SCALE GENOMIC DNA]</scope>
    <source>
        <strain evidence="4 5">DSM 16529</strain>
    </source>
</reference>
<dbReference type="SUPFAM" id="SSF55073">
    <property type="entry name" value="Nucleotide cyclase"/>
    <property type="match status" value="1"/>
</dbReference>
<dbReference type="AlphaFoldDB" id="S7UAV5"/>